<keyword evidence="2" id="KW-1185">Reference proteome</keyword>
<dbReference type="EMBL" id="AP025739">
    <property type="protein sequence ID" value="BDI30815.1"/>
    <property type="molecule type" value="Genomic_DNA"/>
</dbReference>
<protein>
    <submittedName>
        <fullName evidence="1">Uncharacterized protein</fullName>
    </submittedName>
</protein>
<name>A0A9N7QB05_9BACT</name>
<accession>A0A9N7QB05</accession>
<evidence type="ECO:0000313" key="1">
    <source>
        <dbReference type="EMBL" id="BDI30815.1"/>
    </source>
</evidence>
<dbReference type="KEGG" id="ccot:CCAX7_28660"/>
<proteinExistence type="predicted"/>
<gene>
    <name evidence="1" type="ORF">CCAX7_28660</name>
</gene>
<sequence length="77" mass="8599">MLTGFEMGIVAGCGREGVRHAQCLFTAMRSHGYTTDPSAGDVYDQIRTRGMSAPQIIQERLTLEIEAWELYFADEAQ</sequence>
<dbReference type="AlphaFoldDB" id="A0A9N7QB05"/>
<reference evidence="1 2" key="1">
    <citation type="journal article" date="2019" name="Int. J. Syst. Evol. Microbiol.">
        <title>Capsulimonas corticalis gen. nov., sp. nov., an aerobic capsulated bacterium, of a novel bacterial order, Capsulimonadales ord. nov., of the class Armatimonadia of the phylum Armatimonadetes.</title>
        <authorList>
            <person name="Li J."/>
            <person name="Kudo C."/>
            <person name="Tonouchi A."/>
        </authorList>
    </citation>
    <scope>NUCLEOTIDE SEQUENCE [LARGE SCALE GENOMIC DNA]</scope>
    <source>
        <strain evidence="1 2">AX-7</strain>
    </source>
</reference>
<dbReference type="Proteomes" id="UP000287394">
    <property type="component" value="Chromosome"/>
</dbReference>
<organism evidence="1 2">
    <name type="scientific">Capsulimonas corticalis</name>
    <dbReference type="NCBI Taxonomy" id="2219043"/>
    <lineage>
        <taxon>Bacteria</taxon>
        <taxon>Bacillati</taxon>
        <taxon>Armatimonadota</taxon>
        <taxon>Armatimonadia</taxon>
        <taxon>Capsulimonadales</taxon>
        <taxon>Capsulimonadaceae</taxon>
        <taxon>Capsulimonas</taxon>
    </lineage>
</organism>
<evidence type="ECO:0000313" key="2">
    <source>
        <dbReference type="Proteomes" id="UP000287394"/>
    </source>
</evidence>